<protein>
    <submittedName>
        <fullName evidence="1">Uncharacterized protein</fullName>
    </submittedName>
</protein>
<name>A0A7W6M7S1_9RHOB</name>
<dbReference type="OrthoDB" id="7810029at2"/>
<sequence length="360" mass="39353">MTNIVTFRPAPRVDRTQNAAQLLAGLAQGRRTADDVFWLKENAEALNAINASGVALPPEALGVYAEFYDGIEEKVRFYPQYYRFFLSLCLDLEDLGMSGNKGRGLCRWAAAAGLADAELSDLQRAEARLLLARRNAADAPGEGALGDRLRQFMRRGDTFALPNRKAAYELTHIVFYLTDFGRNQIALGEEEVTSLEYTGVIAFLDQNYDLLAEVCLALSYIGQTPSPIWTQAVATAHGHIVPCIGEGAVTAKDAYHTYLVTGWMQATLSNSGFEADVPAGKLHFAAHGQAPSALRPLSECLADLGVLRSGDWDGMRGRVIPYLGAQSRNILQQAEASTDKFDRFFRGFARASGTFETRTG</sequence>
<evidence type="ECO:0000313" key="1">
    <source>
        <dbReference type="EMBL" id="MBB4174028.1"/>
    </source>
</evidence>
<evidence type="ECO:0000313" key="2">
    <source>
        <dbReference type="Proteomes" id="UP000565745"/>
    </source>
</evidence>
<dbReference type="Proteomes" id="UP000565745">
    <property type="component" value="Unassembled WGS sequence"/>
</dbReference>
<keyword evidence="2" id="KW-1185">Reference proteome</keyword>
<gene>
    <name evidence="1" type="ORF">GGR93_001801</name>
</gene>
<dbReference type="Pfam" id="PF21843">
    <property type="entry name" value="DUF6902"/>
    <property type="match status" value="1"/>
</dbReference>
<comment type="caution">
    <text evidence="1">The sequence shown here is derived from an EMBL/GenBank/DDBJ whole genome shotgun (WGS) entry which is preliminary data.</text>
</comment>
<accession>A0A7W6M7S1</accession>
<reference evidence="1 2" key="1">
    <citation type="submission" date="2020-08" db="EMBL/GenBank/DDBJ databases">
        <title>Genomic Encyclopedia of Type Strains, Phase IV (KMG-IV): sequencing the most valuable type-strain genomes for metagenomic binning, comparative biology and taxonomic classification.</title>
        <authorList>
            <person name="Goeker M."/>
        </authorList>
    </citation>
    <scope>NUCLEOTIDE SEQUENCE [LARGE SCALE GENOMIC DNA]</scope>
    <source>
        <strain evidence="1 2">DSM 101015</strain>
    </source>
</reference>
<dbReference type="AlphaFoldDB" id="A0A7W6M7S1"/>
<dbReference type="EMBL" id="JACIFU010000002">
    <property type="protein sequence ID" value="MBB4174028.1"/>
    <property type="molecule type" value="Genomic_DNA"/>
</dbReference>
<proteinExistence type="predicted"/>
<dbReference type="InterPro" id="IPR054197">
    <property type="entry name" value="DUF6902"/>
</dbReference>
<organism evidence="1 2">
    <name type="scientific">Sulfitobacter noctilucicola</name>
    <dbReference type="NCBI Taxonomy" id="1342301"/>
    <lineage>
        <taxon>Bacteria</taxon>
        <taxon>Pseudomonadati</taxon>
        <taxon>Pseudomonadota</taxon>
        <taxon>Alphaproteobacteria</taxon>
        <taxon>Rhodobacterales</taxon>
        <taxon>Roseobacteraceae</taxon>
        <taxon>Sulfitobacter</taxon>
    </lineage>
</organism>
<dbReference type="RefSeq" id="WP_025057156.1">
    <property type="nucleotide sequence ID" value="NZ_JACIFU010000002.1"/>
</dbReference>